<dbReference type="InterPro" id="IPR051786">
    <property type="entry name" value="ASN_synthetase/amidase"/>
</dbReference>
<comment type="pathway">
    <text evidence="1">Amino-acid biosynthesis; L-asparagine biosynthesis; L-asparagine from L-aspartate (L-Gln route): step 1/1.</text>
</comment>
<evidence type="ECO:0000256" key="2">
    <source>
        <dbReference type="ARBA" id="ARBA00005752"/>
    </source>
</evidence>
<dbReference type="InterPro" id="IPR033738">
    <property type="entry name" value="AsnB_N"/>
</dbReference>
<evidence type="ECO:0000313" key="11">
    <source>
        <dbReference type="Proteomes" id="UP001589738"/>
    </source>
</evidence>
<dbReference type="EC" id="6.3.5.4" evidence="3"/>
<accession>A0ABV6KYT1</accession>
<dbReference type="InterPro" id="IPR006426">
    <property type="entry name" value="Asn_synth_AEB"/>
</dbReference>
<comment type="catalytic activity">
    <reaction evidence="8">
        <text>L-aspartate + L-glutamine + ATP + H2O = L-asparagine + L-glutamate + AMP + diphosphate + H(+)</text>
        <dbReference type="Rhea" id="RHEA:12228"/>
        <dbReference type="ChEBI" id="CHEBI:15377"/>
        <dbReference type="ChEBI" id="CHEBI:15378"/>
        <dbReference type="ChEBI" id="CHEBI:29985"/>
        <dbReference type="ChEBI" id="CHEBI:29991"/>
        <dbReference type="ChEBI" id="CHEBI:30616"/>
        <dbReference type="ChEBI" id="CHEBI:33019"/>
        <dbReference type="ChEBI" id="CHEBI:58048"/>
        <dbReference type="ChEBI" id="CHEBI:58359"/>
        <dbReference type="ChEBI" id="CHEBI:456215"/>
        <dbReference type="EC" id="6.3.5.4"/>
    </reaction>
</comment>
<dbReference type="SUPFAM" id="SSF56235">
    <property type="entry name" value="N-terminal nucleophile aminohydrolases (Ntn hydrolases)"/>
    <property type="match status" value="1"/>
</dbReference>
<evidence type="ECO:0000256" key="7">
    <source>
        <dbReference type="ARBA" id="ARBA00022962"/>
    </source>
</evidence>
<keyword evidence="6" id="KW-0061">Asparagine biosynthesis</keyword>
<dbReference type="Pfam" id="PF13537">
    <property type="entry name" value="GATase_7"/>
    <property type="match status" value="1"/>
</dbReference>
<evidence type="ECO:0000256" key="1">
    <source>
        <dbReference type="ARBA" id="ARBA00005187"/>
    </source>
</evidence>
<dbReference type="CDD" id="cd00712">
    <property type="entry name" value="AsnB"/>
    <property type="match status" value="1"/>
</dbReference>
<dbReference type="Gene3D" id="3.40.50.620">
    <property type="entry name" value="HUPs"/>
    <property type="match status" value="1"/>
</dbReference>
<sequence length="646" mass="75297">MSAIAGILNLNGEPVSIEQSTGMMKALEKFPANDIQTWHKDNLFFGCHAQWITPESIGEQIPFYDYERRLAITADAIIDNREELFQLLQIDREDRKKITDSQLILLSYHKWGEESPKFLVGDFAYVIWDEKEKKIFGARDTSGYRTLYYYFNHSKFIFCSTIGPFFKLPHIEKRLNEEWLAEYLVIAGMIDTVHSQTTPYQNIYQFPPATSFSIVGKDMKFTKYIKFQFDQKVKRNSINEYIEEFQEIFNTAVKARLRTHKNIGAQLSGGLDSGAVVGFAGKQLKNENKLLHTFSYIPPNDFKDFTPSNLMPDERPFIKSTVNYVGGIKDHYIDFEGKSSFSEIDEMISVLEMPYKFFENSFWLKGMFEEASKEDIGILLNGDRGNYSVSWGYALDYYSILLRKINWIQLYRELDSYSRVVGGARLRLLPTIASISFPNINQLLTKEKKFIMPRMINPNFALSTGVIEKLKRYDIGETGWLNASNVYEEREKIFQNLFPWNAGNTLTSKLSLRHLLWKRDPTNDIRVVRFCLSVPDEVYVRNGRDRNLIREATKGFLPEKVRLNQTVKGVQGVDWVHRLNNQWSTILEEFTQIGSDKRLLEYFDPQVIKDTYTHVKGKPRNELATNPYYKVLIRTLILARFIQKEF</sequence>
<evidence type="ECO:0000313" key="10">
    <source>
        <dbReference type="EMBL" id="MFC0478394.1"/>
    </source>
</evidence>
<dbReference type="SUPFAM" id="SSF52402">
    <property type="entry name" value="Adenine nucleotide alpha hydrolases-like"/>
    <property type="match status" value="1"/>
</dbReference>
<dbReference type="RefSeq" id="WP_377059290.1">
    <property type="nucleotide sequence ID" value="NZ_JBHLUU010000128.1"/>
</dbReference>
<dbReference type="InterPro" id="IPR001962">
    <property type="entry name" value="Asn_synthase"/>
</dbReference>
<keyword evidence="11" id="KW-1185">Reference proteome</keyword>
<gene>
    <name evidence="10" type="ORF">ACFFHF_24715</name>
</gene>
<dbReference type="InterPro" id="IPR014729">
    <property type="entry name" value="Rossmann-like_a/b/a_fold"/>
</dbReference>
<keyword evidence="7" id="KW-0315">Glutamine amidotransferase</keyword>
<dbReference type="EMBL" id="JBHLUU010000128">
    <property type="protein sequence ID" value="MFC0478394.1"/>
    <property type="molecule type" value="Genomic_DNA"/>
</dbReference>
<comment type="similarity">
    <text evidence="2">Belongs to the asparagine synthetase family.</text>
</comment>
<protein>
    <recommendedName>
        <fullName evidence="3">asparagine synthase (glutamine-hydrolyzing)</fullName>
        <ecNumber evidence="3">6.3.5.4</ecNumber>
    </recommendedName>
</protein>
<dbReference type="Pfam" id="PF00733">
    <property type="entry name" value="Asn_synthase"/>
    <property type="match status" value="1"/>
</dbReference>
<feature type="domain" description="Glutamine amidotransferase type-2" evidence="9">
    <location>
        <begin position="2"/>
        <end position="217"/>
    </location>
</feature>
<dbReference type="InterPro" id="IPR029055">
    <property type="entry name" value="Ntn_hydrolases_N"/>
</dbReference>
<dbReference type="PANTHER" id="PTHR43284">
    <property type="entry name" value="ASPARAGINE SYNTHETASE (GLUTAMINE-HYDROLYZING)"/>
    <property type="match status" value="1"/>
</dbReference>
<organism evidence="10 11">
    <name type="scientific">Robertmurraya beringensis</name>
    <dbReference type="NCBI Taxonomy" id="641660"/>
    <lineage>
        <taxon>Bacteria</taxon>
        <taxon>Bacillati</taxon>
        <taxon>Bacillota</taxon>
        <taxon>Bacilli</taxon>
        <taxon>Bacillales</taxon>
        <taxon>Bacillaceae</taxon>
        <taxon>Robertmurraya</taxon>
    </lineage>
</organism>
<dbReference type="PROSITE" id="PS51278">
    <property type="entry name" value="GATASE_TYPE_2"/>
    <property type="match status" value="1"/>
</dbReference>
<dbReference type="Proteomes" id="UP001589738">
    <property type="component" value="Unassembled WGS sequence"/>
</dbReference>
<keyword evidence="4" id="KW-0547">Nucleotide-binding</keyword>
<keyword evidence="6" id="KW-0028">Amino-acid biosynthesis</keyword>
<reference evidence="10 11" key="1">
    <citation type="submission" date="2024-09" db="EMBL/GenBank/DDBJ databases">
        <authorList>
            <person name="Sun Q."/>
            <person name="Mori K."/>
        </authorList>
    </citation>
    <scope>NUCLEOTIDE SEQUENCE [LARGE SCALE GENOMIC DNA]</scope>
    <source>
        <strain evidence="10 11">CGMCC 1.9126</strain>
    </source>
</reference>
<name>A0ABV6KYT1_9BACI</name>
<dbReference type="Gene3D" id="3.60.20.10">
    <property type="entry name" value="Glutamine Phosphoribosylpyrophosphate, subunit 1, domain 1"/>
    <property type="match status" value="1"/>
</dbReference>
<dbReference type="PANTHER" id="PTHR43284:SF1">
    <property type="entry name" value="ASPARAGINE SYNTHETASE"/>
    <property type="match status" value="1"/>
</dbReference>
<evidence type="ECO:0000256" key="3">
    <source>
        <dbReference type="ARBA" id="ARBA00012737"/>
    </source>
</evidence>
<evidence type="ECO:0000256" key="8">
    <source>
        <dbReference type="ARBA" id="ARBA00048741"/>
    </source>
</evidence>
<comment type="caution">
    <text evidence="10">The sequence shown here is derived from an EMBL/GenBank/DDBJ whole genome shotgun (WGS) entry which is preliminary data.</text>
</comment>
<dbReference type="PIRSF" id="PIRSF001589">
    <property type="entry name" value="Asn_synthetase_glu-h"/>
    <property type="match status" value="1"/>
</dbReference>
<proteinExistence type="inferred from homology"/>
<evidence type="ECO:0000256" key="5">
    <source>
        <dbReference type="ARBA" id="ARBA00022840"/>
    </source>
</evidence>
<evidence type="ECO:0000256" key="4">
    <source>
        <dbReference type="ARBA" id="ARBA00022741"/>
    </source>
</evidence>
<evidence type="ECO:0000259" key="9">
    <source>
        <dbReference type="PROSITE" id="PS51278"/>
    </source>
</evidence>
<keyword evidence="5" id="KW-0067">ATP-binding</keyword>
<dbReference type="InterPro" id="IPR017932">
    <property type="entry name" value="GATase_2_dom"/>
</dbReference>
<evidence type="ECO:0000256" key="6">
    <source>
        <dbReference type="ARBA" id="ARBA00022888"/>
    </source>
</evidence>